<dbReference type="SUPFAM" id="SSF53041">
    <property type="entry name" value="Resolvase-like"/>
    <property type="match status" value="1"/>
</dbReference>
<keyword evidence="7" id="KW-1185">Reference proteome</keyword>
<evidence type="ECO:0000313" key="5">
    <source>
        <dbReference type="EMBL" id="USS00389.1"/>
    </source>
</evidence>
<evidence type="ECO:0000313" key="7">
    <source>
        <dbReference type="Proteomes" id="UP001055437"/>
    </source>
</evidence>
<dbReference type="InterPro" id="IPR011109">
    <property type="entry name" value="DNA_bind_recombinase_dom"/>
</dbReference>
<dbReference type="Gene3D" id="3.40.50.1390">
    <property type="entry name" value="Resolvase, N-terminal catalytic domain"/>
    <property type="match status" value="1"/>
</dbReference>
<reference evidence="5" key="2">
    <citation type="submission" date="2022-06" db="EMBL/GenBank/DDBJ databases">
        <authorList>
            <person name="Holder M.E."/>
            <person name="Ajami N.J."/>
            <person name="Petrosino J.F."/>
        </authorList>
    </citation>
    <scope>NUCLEOTIDE SEQUENCE</scope>
    <source>
        <strain evidence="5">RMA 8861</strain>
    </source>
</reference>
<feature type="domain" description="Recombinase" evidence="3">
    <location>
        <begin position="166"/>
        <end position="288"/>
    </location>
</feature>
<dbReference type="GeneID" id="303559984"/>
<dbReference type="PROSITE" id="PS51737">
    <property type="entry name" value="RECOMBINASE_DNA_BIND"/>
    <property type="match status" value="1"/>
</dbReference>
<dbReference type="Proteomes" id="UP001055437">
    <property type="component" value="Chromosome"/>
</dbReference>
<dbReference type="EMBL" id="CP099799">
    <property type="protein sequence ID" value="USS00389.1"/>
    <property type="molecule type" value="Genomic_DNA"/>
</dbReference>
<dbReference type="InterPro" id="IPR050639">
    <property type="entry name" value="SSR_resolvase"/>
</dbReference>
<dbReference type="SMART" id="SM00857">
    <property type="entry name" value="Resolvase"/>
    <property type="match status" value="1"/>
</dbReference>
<dbReference type="KEGG" id="csep:CP523_04710"/>
<name>A0A9N7PKA0_CLOSE</name>
<feature type="coiled-coil region" evidence="1">
    <location>
        <begin position="379"/>
        <end position="413"/>
    </location>
</feature>
<dbReference type="InterPro" id="IPR006119">
    <property type="entry name" value="Resolv_N"/>
</dbReference>
<dbReference type="PROSITE" id="PS51736">
    <property type="entry name" value="RECOMBINASES_3"/>
    <property type="match status" value="1"/>
</dbReference>
<evidence type="ECO:0000259" key="3">
    <source>
        <dbReference type="PROSITE" id="PS51737"/>
    </source>
</evidence>
<organism evidence="4 6">
    <name type="scientific">Clostridium septicum</name>
    <dbReference type="NCBI Taxonomy" id="1504"/>
    <lineage>
        <taxon>Bacteria</taxon>
        <taxon>Bacillati</taxon>
        <taxon>Bacillota</taxon>
        <taxon>Clostridia</taxon>
        <taxon>Eubacteriales</taxon>
        <taxon>Clostridiaceae</taxon>
        <taxon>Clostridium</taxon>
    </lineage>
</organism>
<dbReference type="Pfam" id="PF00239">
    <property type="entry name" value="Resolvase"/>
    <property type="match status" value="1"/>
</dbReference>
<dbReference type="RefSeq" id="WP_120140565.1">
    <property type="nucleotide sequence ID" value="NZ_CP023671.1"/>
</dbReference>
<dbReference type="AlphaFoldDB" id="A0A9N7PKA0"/>
<dbReference type="CDD" id="cd00338">
    <property type="entry name" value="Ser_Recombinase"/>
    <property type="match status" value="1"/>
</dbReference>
<sequence>MIKNNKEIKNIFMYCRTSTDLQIDNFSIPSQIDKITAYCKLYGYNICGKYIDEGKSGTTIKNRTNFVQMIKDMKSKSNPIQAILVYNISRLSRSLSDIAYIIKLLEEYDITLISIDDNINTSDIYGRSIAYMLGTFAELSRYNIVSTCRSGMEQRAKEGLWNGGKIFGYVSNVDKELEIVPEQEKIIKEIFNLYVNKNWGYKKIACYLNTCNYKTLKNGTWSIQSIKQIIDNPIYAGFIRWGQYVDWAKKGRKGKNENYELFQGQHQPIIDMDTWTKAQAMRKINKDKFNKIYEGDFILTGLLRCPVCGASMISHRTKKKNKPNEFYRYYQCSNFFNKGVTVCTSNLVNADTAEKYVLDRISEIINSQEIINSLISKLNNRTTKDITPLEKQLKELEKSLAKINIKRNEHMENHFNDFISSDDLNANLKYLREKEDKITTQINIIKNEISQLANFQCIDSKKVIDILKNFNNVFINATIEQKKSLLRSIIDSISVNEGKTTKDRIINKIKLHFEPVDVQAQKINKKFATTYDTVHRIINKKL</sequence>
<evidence type="ECO:0000259" key="2">
    <source>
        <dbReference type="PROSITE" id="PS51736"/>
    </source>
</evidence>
<evidence type="ECO:0000256" key="1">
    <source>
        <dbReference type="SAM" id="Coils"/>
    </source>
</evidence>
<dbReference type="PANTHER" id="PTHR30461">
    <property type="entry name" value="DNA-INVERTASE FROM LAMBDOID PROPHAGE"/>
    <property type="match status" value="1"/>
</dbReference>
<dbReference type="InterPro" id="IPR036162">
    <property type="entry name" value="Resolvase-like_N_sf"/>
</dbReference>
<dbReference type="Pfam" id="PF07508">
    <property type="entry name" value="Recombinase"/>
    <property type="match status" value="1"/>
</dbReference>
<reference evidence="4 6" key="1">
    <citation type="submission" date="2017-09" db="EMBL/GenBank/DDBJ databases">
        <authorList>
            <person name="Thomas P."/>
            <person name="Seyboldt C."/>
        </authorList>
    </citation>
    <scope>NUCLEOTIDE SEQUENCE [LARGE SCALE GENOMIC DNA]</scope>
    <source>
        <strain evidence="4 6">DSM 7534</strain>
    </source>
</reference>
<keyword evidence="1" id="KW-0175">Coiled coil</keyword>
<dbReference type="Pfam" id="PF13408">
    <property type="entry name" value="Zn_ribbon_recom"/>
    <property type="match status" value="1"/>
</dbReference>
<dbReference type="InterPro" id="IPR025827">
    <property type="entry name" value="Zn_ribbon_recom_dom"/>
</dbReference>
<protein>
    <submittedName>
        <fullName evidence="5">Recombinase family protein</fullName>
    </submittedName>
</protein>
<evidence type="ECO:0000313" key="6">
    <source>
        <dbReference type="Proteomes" id="UP000280586"/>
    </source>
</evidence>
<proteinExistence type="predicted"/>
<accession>A0A9N7PKA0</accession>
<dbReference type="EMBL" id="CP023671">
    <property type="protein sequence ID" value="AYE33822.1"/>
    <property type="molecule type" value="Genomic_DNA"/>
</dbReference>
<dbReference type="InterPro" id="IPR038109">
    <property type="entry name" value="DNA_bind_recomb_sf"/>
</dbReference>
<dbReference type="Proteomes" id="UP000280586">
    <property type="component" value="Chromosome"/>
</dbReference>
<dbReference type="PANTHER" id="PTHR30461:SF23">
    <property type="entry name" value="DNA RECOMBINASE-RELATED"/>
    <property type="match status" value="1"/>
</dbReference>
<gene>
    <name evidence="4" type="ORF">CP523_04710</name>
    <name evidence="5" type="ORF">NH397_12970</name>
</gene>
<dbReference type="GO" id="GO:0003677">
    <property type="term" value="F:DNA binding"/>
    <property type="evidence" value="ECO:0007669"/>
    <property type="project" value="InterPro"/>
</dbReference>
<feature type="domain" description="Resolvase/invertase-type recombinase catalytic" evidence="2">
    <location>
        <begin position="10"/>
        <end position="159"/>
    </location>
</feature>
<evidence type="ECO:0000313" key="4">
    <source>
        <dbReference type="EMBL" id="AYE33822.1"/>
    </source>
</evidence>
<dbReference type="Gene3D" id="3.90.1750.20">
    <property type="entry name" value="Putative Large Serine Recombinase, Chain B, Domain 2"/>
    <property type="match status" value="1"/>
</dbReference>
<dbReference type="GO" id="GO:0000150">
    <property type="term" value="F:DNA strand exchange activity"/>
    <property type="evidence" value="ECO:0007669"/>
    <property type="project" value="InterPro"/>
</dbReference>